<dbReference type="RefSeq" id="WP_320005629.1">
    <property type="nucleotide sequence ID" value="NZ_JAUHJS010000012.1"/>
</dbReference>
<name>A0ABT8F9E4_9BACT</name>
<protein>
    <submittedName>
        <fullName evidence="2">Transposase</fullName>
    </submittedName>
</protein>
<organism evidence="2 3">
    <name type="scientific">Shiella aurantiaca</name>
    <dbReference type="NCBI Taxonomy" id="3058365"/>
    <lineage>
        <taxon>Bacteria</taxon>
        <taxon>Pseudomonadati</taxon>
        <taxon>Bacteroidota</taxon>
        <taxon>Cytophagia</taxon>
        <taxon>Cytophagales</taxon>
        <taxon>Shiellaceae</taxon>
        <taxon>Shiella</taxon>
    </lineage>
</organism>
<feature type="domain" description="Transposase IS200-like" evidence="1">
    <location>
        <begin position="10"/>
        <end position="148"/>
    </location>
</feature>
<dbReference type="SMART" id="SM01321">
    <property type="entry name" value="Y1_Tnp"/>
    <property type="match status" value="1"/>
</dbReference>
<dbReference type="SUPFAM" id="SSF143422">
    <property type="entry name" value="Transposase IS200-like"/>
    <property type="match status" value="1"/>
</dbReference>
<dbReference type="Proteomes" id="UP001168552">
    <property type="component" value="Unassembled WGS sequence"/>
</dbReference>
<dbReference type="Gene3D" id="3.30.70.1290">
    <property type="entry name" value="Transposase IS200-like"/>
    <property type="match status" value="1"/>
</dbReference>
<dbReference type="InterPro" id="IPR002686">
    <property type="entry name" value="Transposase_17"/>
</dbReference>
<accession>A0ABT8F9E4</accession>
<sequence>MSRKYKFLDKEGLHFVSFATVYWIDLFVRDEYFQAVVESMDYCRKNKGMEIYCWCIMPSHVHLIFRAVDGNPEVLLGRLKEFTSKQLQKMITENVQESRREWLLWMFEQAGKKSSNVKGRQLWQHHNKPIGLWSPEVIDQKVEYIHQNPVVAGFVNEPEHWRYSSAMDYAGSKGLLEIDFIG</sequence>
<comment type="caution">
    <text evidence="2">The sequence shown here is derived from an EMBL/GenBank/DDBJ whole genome shotgun (WGS) entry which is preliminary data.</text>
</comment>
<reference evidence="2" key="1">
    <citation type="submission" date="2023-06" db="EMBL/GenBank/DDBJ databases">
        <title>Cytophagales bacterium Strain LB-30, isolated from soil.</title>
        <authorList>
            <person name="Liu B."/>
        </authorList>
    </citation>
    <scope>NUCLEOTIDE SEQUENCE</scope>
    <source>
        <strain evidence="2">LB-30</strain>
    </source>
</reference>
<proteinExistence type="predicted"/>
<gene>
    <name evidence="2" type="ORF">QWY31_16395</name>
</gene>
<evidence type="ECO:0000259" key="1">
    <source>
        <dbReference type="SMART" id="SM01321"/>
    </source>
</evidence>
<keyword evidence="3" id="KW-1185">Reference proteome</keyword>
<dbReference type="NCBIfam" id="NF047646">
    <property type="entry name" value="REP_Tyr_transpos"/>
    <property type="match status" value="1"/>
</dbReference>
<evidence type="ECO:0000313" key="2">
    <source>
        <dbReference type="EMBL" id="MDN4167092.1"/>
    </source>
</evidence>
<evidence type="ECO:0000313" key="3">
    <source>
        <dbReference type="Proteomes" id="UP001168552"/>
    </source>
</evidence>
<dbReference type="Pfam" id="PF01797">
    <property type="entry name" value="Y1_Tnp"/>
    <property type="match status" value="1"/>
</dbReference>
<dbReference type="InterPro" id="IPR052715">
    <property type="entry name" value="RAYT_transposase"/>
</dbReference>
<dbReference type="PANTHER" id="PTHR36966">
    <property type="entry name" value="REP-ASSOCIATED TYROSINE TRANSPOSASE"/>
    <property type="match status" value="1"/>
</dbReference>
<dbReference type="PANTHER" id="PTHR36966:SF1">
    <property type="entry name" value="REP-ASSOCIATED TYROSINE TRANSPOSASE"/>
    <property type="match status" value="1"/>
</dbReference>
<dbReference type="EMBL" id="JAUHJS010000012">
    <property type="protein sequence ID" value="MDN4167092.1"/>
    <property type="molecule type" value="Genomic_DNA"/>
</dbReference>
<dbReference type="InterPro" id="IPR036515">
    <property type="entry name" value="Transposase_17_sf"/>
</dbReference>